<evidence type="ECO:0000313" key="10">
    <source>
        <dbReference type="EMBL" id="EXJ94987.1"/>
    </source>
</evidence>
<keyword evidence="7 8" id="KW-0349">Heme</keyword>
<dbReference type="InterPro" id="IPR017972">
    <property type="entry name" value="Cyt_P450_CS"/>
</dbReference>
<keyword evidence="4 8" id="KW-0560">Oxidoreductase</keyword>
<dbReference type="GeneID" id="19155015"/>
<keyword evidence="9" id="KW-1133">Transmembrane helix</keyword>
<evidence type="ECO:0000313" key="11">
    <source>
        <dbReference type="Proteomes" id="UP000019484"/>
    </source>
</evidence>
<keyword evidence="9" id="KW-0812">Transmembrane</keyword>
<dbReference type="PANTHER" id="PTHR24305">
    <property type="entry name" value="CYTOCHROME P450"/>
    <property type="match status" value="1"/>
</dbReference>
<dbReference type="Proteomes" id="UP000019484">
    <property type="component" value="Unassembled WGS sequence"/>
</dbReference>
<name>W9YQ00_9EURO</name>
<feature type="transmembrane region" description="Helical" evidence="9">
    <location>
        <begin position="6"/>
        <end position="26"/>
    </location>
</feature>
<gene>
    <name evidence="10" type="ORF">A1O1_00105</name>
</gene>
<dbReference type="PANTHER" id="PTHR24305:SF232">
    <property type="entry name" value="P450, PUTATIVE (EUROFUNG)-RELATED"/>
    <property type="match status" value="1"/>
</dbReference>
<dbReference type="Pfam" id="PF00067">
    <property type="entry name" value="p450"/>
    <property type="match status" value="1"/>
</dbReference>
<dbReference type="OrthoDB" id="3934656at2759"/>
<accession>W9YQ00</accession>
<dbReference type="GO" id="GO:0005506">
    <property type="term" value="F:iron ion binding"/>
    <property type="evidence" value="ECO:0007669"/>
    <property type="project" value="InterPro"/>
</dbReference>
<dbReference type="AlphaFoldDB" id="W9YQ00"/>
<comment type="cofactor">
    <cofactor evidence="1 7">
        <name>heme</name>
        <dbReference type="ChEBI" id="CHEBI:30413"/>
    </cofactor>
</comment>
<comment type="caution">
    <text evidence="10">The sequence shown here is derived from an EMBL/GenBank/DDBJ whole genome shotgun (WGS) entry which is preliminary data.</text>
</comment>
<keyword evidence="9" id="KW-0472">Membrane</keyword>
<feature type="transmembrane region" description="Helical" evidence="9">
    <location>
        <begin position="303"/>
        <end position="330"/>
    </location>
</feature>
<keyword evidence="5 7" id="KW-0408">Iron</keyword>
<sequence length="545" mass="62227">MLESILPTIATNWPVALAVLVASWLLRNYFYHGLNKYPGPILARFTDWWRFFDVCSYRPDITHLKLHRRHGDIVRLGPNTLSFSSPKALKTIYGLNKGFTKSGFYPVQQSVSKGKRLPSLFSTTDESYHANLRRSVNNAFSMSQLVQYEPAVTDTVEVFLDQTDRLYAKPGQVCDFAQWLQYFAFDVIGQITYSKRHGFVERNEDIDGMVGYLGKLFSYVAPIGQMPWLDLFFLKNPLVLLLDRLGVKLFAFPVATFAAQRMSERLSEMESQGREKGTEKPDLLSMFLKAQTDRPEFMTDQRVLTMAVSMAFAGSETTAISLAAVFYHLLRTPRCYEKLMQELNEAVDKGHIQNRRTGTVTWAESQNLPYLDACIKEAFRMHPAAGLLLERVTPPQGIEIDGHFIPGGTIVGCNAWVIHKREEVFGPQVDSYMPDRWLDTNKEQLKEMNGTLFQFGAGARTCIGKNISLLEMYKLIPAFLRRFEASIFPFRTETRIRGMADKRIAWYRFDSMIRAKIGSCIMVSPGFFSDSPSKYLVPRIHGYIC</sequence>
<feature type="binding site" description="axial binding residue" evidence="7">
    <location>
        <position position="462"/>
    </location>
    <ligand>
        <name>heme</name>
        <dbReference type="ChEBI" id="CHEBI:30413"/>
    </ligand>
    <ligandPart>
        <name>Fe</name>
        <dbReference type="ChEBI" id="CHEBI:18248"/>
    </ligandPart>
</feature>
<keyword evidence="11" id="KW-1185">Reference proteome</keyword>
<evidence type="ECO:0000256" key="9">
    <source>
        <dbReference type="SAM" id="Phobius"/>
    </source>
</evidence>
<dbReference type="HOGENOM" id="CLU_001570_14_0_1"/>
<dbReference type="eggNOG" id="KOG0156">
    <property type="taxonomic scope" value="Eukaryota"/>
</dbReference>
<keyword evidence="6 8" id="KW-0503">Monooxygenase</keyword>
<proteinExistence type="inferred from homology"/>
<dbReference type="GO" id="GO:0004497">
    <property type="term" value="F:monooxygenase activity"/>
    <property type="evidence" value="ECO:0007669"/>
    <property type="project" value="UniProtKB-KW"/>
</dbReference>
<dbReference type="CDD" id="cd11060">
    <property type="entry name" value="CYP57A1-like"/>
    <property type="match status" value="1"/>
</dbReference>
<protein>
    <recommendedName>
        <fullName evidence="12">Cytochrome P450 oxidoreductase</fullName>
    </recommendedName>
</protein>
<evidence type="ECO:0000256" key="6">
    <source>
        <dbReference type="ARBA" id="ARBA00023033"/>
    </source>
</evidence>
<dbReference type="GO" id="GO:0020037">
    <property type="term" value="F:heme binding"/>
    <property type="evidence" value="ECO:0007669"/>
    <property type="project" value="InterPro"/>
</dbReference>
<dbReference type="EMBL" id="AMWN01000001">
    <property type="protein sequence ID" value="EXJ94987.1"/>
    <property type="molecule type" value="Genomic_DNA"/>
</dbReference>
<evidence type="ECO:0000256" key="2">
    <source>
        <dbReference type="ARBA" id="ARBA00010617"/>
    </source>
</evidence>
<evidence type="ECO:0008006" key="12">
    <source>
        <dbReference type="Google" id="ProtNLM"/>
    </source>
</evidence>
<dbReference type="InterPro" id="IPR002401">
    <property type="entry name" value="Cyt_P450_E_grp-I"/>
</dbReference>
<evidence type="ECO:0000256" key="1">
    <source>
        <dbReference type="ARBA" id="ARBA00001971"/>
    </source>
</evidence>
<dbReference type="PRINTS" id="PR00385">
    <property type="entry name" value="P450"/>
</dbReference>
<dbReference type="PROSITE" id="PS00086">
    <property type="entry name" value="CYTOCHROME_P450"/>
    <property type="match status" value="1"/>
</dbReference>
<dbReference type="GO" id="GO:0016705">
    <property type="term" value="F:oxidoreductase activity, acting on paired donors, with incorporation or reduction of molecular oxygen"/>
    <property type="evidence" value="ECO:0007669"/>
    <property type="project" value="InterPro"/>
</dbReference>
<evidence type="ECO:0000256" key="4">
    <source>
        <dbReference type="ARBA" id="ARBA00023002"/>
    </source>
</evidence>
<keyword evidence="3 7" id="KW-0479">Metal-binding</keyword>
<dbReference type="PRINTS" id="PR00463">
    <property type="entry name" value="EP450I"/>
</dbReference>
<dbReference type="SUPFAM" id="SSF48264">
    <property type="entry name" value="Cytochrome P450"/>
    <property type="match status" value="1"/>
</dbReference>
<organism evidence="10 11">
    <name type="scientific">Capronia coronata CBS 617.96</name>
    <dbReference type="NCBI Taxonomy" id="1182541"/>
    <lineage>
        <taxon>Eukaryota</taxon>
        <taxon>Fungi</taxon>
        <taxon>Dikarya</taxon>
        <taxon>Ascomycota</taxon>
        <taxon>Pezizomycotina</taxon>
        <taxon>Eurotiomycetes</taxon>
        <taxon>Chaetothyriomycetidae</taxon>
        <taxon>Chaetothyriales</taxon>
        <taxon>Herpotrichiellaceae</taxon>
        <taxon>Capronia</taxon>
    </lineage>
</organism>
<dbReference type="FunFam" id="1.10.630.10:FF:000050">
    <property type="entry name" value="Cytochrome P450 monooxygenase"/>
    <property type="match status" value="1"/>
</dbReference>
<dbReference type="InterPro" id="IPR050121">
    <property type="entry name" value="Cytochrome_P450_monoxygenase"/>
</dbReference>
<evidence type="ECO:0000256" key="3">
    <source>
        <dbReference type="ARBA" id="ARBA00022723"/>
    </source>
</evidence>
<dbReference type="Gene3D" id="1.10.630.10">
    <property type="entry name" value="Cytochrome P450"/>
    <property type="match status" value="1"/>
</dbReference>
<evidence type="ECO:0000256" key="8">
    <source>
        <dbReference type="RuleBase" id="RU000461"/>
    </source>
</evidence>
<reference evidence="10 11" key="1">
    <citation type="submission" date="2013-03" db="EMBL/GenBank/DDBJ databases">
        <title>The Genome Sequence of Capronia coronata CBS 617.96.</title>
        <authorList>
            <consortium name="The Broad Institute Genomics Platform"/>
            <person name="Cuomo C."/>
            <person name="de Hoog S."/>
            <person name="Gorbushina A."/>
            <person name="Walker B."/>
            <person name="Young S.K."/>
            <person name="Zeng Q."/>
            <person name="Gargeya S."/>
            <person name="Fitzgerald M."/>
            <person name="Haas B."/>
            <person name="Abouelleil A."/>
            <person name="Allen A.W."/>
            <person name="Alvarado L."/>
            <person name="Arachchi H.M."/>
            <person name="Berlin A.M."/>
            <person name="Chapman S.B."/>
            <person name="Gainer-Dewar J."/>
            <person name="Goldberg J."/>
            <person name="Griggs A."/>
            <person name="Gujja S."/>
            <person name="Hansen M."/>
            <person name="Howarth C."/>
            <person name="Imamovic A."/>
            <person name="Ireland A."/>
            <person name="Larimer J."/>
            <person name="McCowan C."/>
            <person name="Murphy C."/>
            <person name="Pearson M."/>
            <person name="Poon T.W."/>
            <person name="Priest M."/>
            <person name="Roberts A."/>
            <person name="Saif S."/>
            <person name="Shea T."/>
            <person name="Sisk P."/>
            <person name="Sykes S."/>
            <person name="Wortman J."/>
            <person name="Nusbaum C."/>
            <person name="Birren B."/>
        </authorList>
    </citation>
    <scope>NUCLEOTIDE SEQUENCE [LARGE SCALE GENOMIC DNA]</scope>
    <source>
        <strain evidence="10 11">CBS 617.96</strain>
    </source>
</reference>
<dbReference type="InterPro" id="IPR036396">
    <property type="entry name" value="Cyt_P450_sf"/>
</dbReference>
<dbReference type="STRING" id="1182541.W9YQ00"/>
<comment type="similarity">
    <text evidence="2 8">Belongs to the cytochrome P450 family.</text>
</comment>
<dbReference type="RefSeq" id="XP_007719216.1">
    <property type="nucleotide sequence ID" value="XM_007721026.1"/>
</dbReference>
<evidence type="ECO:0000256" key="5">
    <source>
        <dbReference type="ARBA" id="ARBA00023004"/>
    </source>
</evidence>
<evidence type="ECO:0000256" key="7">
    <source>
        <dbReference type="PIRSR" id="PIRSR602401-1"/>
    </source>
</evidence>
<dbReference type="InterPro" id="IPR001128">
    <property type="entry name" value="Cyt_P450"/>
</dbReference>